<feature type="coiled-coil region" evidence="1">
    <location>
        <begin position="121"/>
        <end position="169"/>
    </location>
</feature>
<dbReference type="EMBL" id="GEBQ01003533">
    <property type="protein sequence ID" value="JAT36444.1"/>
    <property type="molecule type" value="Transcribed_RNA"/>
</dbReference>
<dbReference type="GO" id="GO:0034451">
    <property type="term" value="C:centriolar satellite"/>
    <property type="evidence" value="ECO:0007669"/>
    <property type="project" value="TreeGrafter"/>
</dbReference>
<evidence type="ECO:0000256" key="1">
    <source>
        <dbReference type="SAM" id="Coils"/>
    </source>
</evidence>
<dbReference type="PANTHER" id="PTHR46507:SF4">
    <property type="entry name" value="SSX FAMILY MEMBER 2 INTERACTING PROTEIN"/>
    <property type="match status" value="1"/>
</dbReference>
<dbReference type="AlphaFoldDB" id="A0A1B6MKK3"/>
<keyword evidence="1" id="KW-0175">Coiled coil</keyword>
<accession>A0A1B6MKK3</accession>
<sequence>MDARGHLKSYCCVENFEKALQTISEDISVVGLVPITEYDGSNPVPVIVSLVNTVWTLLQHRQQLVDSKRALQLKITVLSESLNHSEEKQKRQEINVLNKKNYLLIEKNMVKLLEQEKCEALVKSNVLVKKVQEQKQQLKSRELRFKFEFQRQSNEIASLQDKLRRILSKEKGDKWKGSVDNSSKAKSSDEHSKLDCVEDMYKKSINRLENNVQSLIKENLELRKLLDNVSSDLSHLLTNSDLSGKNDVFDVK</sequence>
<evidence type="ECO:0000313" key="2">
    <source>
        <dbReference type="EMBL" id="JAT36444.1"/>
    </source>
</evidence>
<dbReference type="GO" id="GO:0036064">
    <property type="term" value="C:ciliary basal body"/>
    <property type="evidence" value="ECO:0007669"/>
    <property type="project" value="TreeGrafter"/>
</dbReference>
<reference evidence="2" key="1">
    <citation type="submission" date="2015-11" db="EMBL/GenBank/DDBJ databases">
        <title>De novo transcriptome assembly of four potential Pierce s Disease insect vectors from Arizona vineyards.</title>
        <authorList>
            <person name="Tassone E.E."/>
        </authorList>
    </citation>
    <scope>NUCLEOTIDE SEQUENCE</scope>
</reference>
<name>A0A1B6MKK3_9HEMI</name>
<dbReference type="GO" id="GO:0035735">
    <property type="term" value="P:intraciliary transport involved in cilium assembly"/>
    <property type="evidence" value="ECO:0007669"/>
    <property type="project" value="TreeGrafter"/>
</dbReference>
<dbReference type="InterPro" id="IPR052300">
    <property type="entry name" value="Adhesion_Centrosome_assoc"/>
</dbReference>
<gene>
    <name evidence="2" type="ORF">g.48717</name>
</gene>
<evidence type="ECO:0008006" key="3">
    <source>
        <dbReference type="Google" id="ProtNLM"/>
    </source>
</evidence>
<protein>
    <recommendedName>
        <fullName evidence="3">Afadin-and alpha-actinin-binding protein</fullName>
    </recommendedName>
</protein>
<feature type="coiled-coil region" evidence="1">
    <location>
        <begin position="198"/>
        <end position="225"/>
    </location>
</feature>
<dbReference type="PANTHER" id="PTHR46507">
    <property type="entry name" value="AFADIN- AND ALPHA-ACTININ-BINDING PROTEIN"/>
    <property type="match status" value="1"/>
</dbReference>
<organism evidence="2">
    <name type="scientific">Graphocephala atropunctata</name>
    <dbReference type="NCBI Taxonomy" id="36148"/>
    <lineage>
        <taxon>Eukaryota</taxon>
        <taxon>Metazoa</taxon>
        <taxon>Ecdysozoa</taxon>
        <taxon>Arthropoda</taxon>
        <taxon>Hexapoda</taxon>
        <taxon>Insecta</taxon>
        <taxon>Pterygota</taxon>
        <taxon>Neoptera</taxon>
        <taxon>Paraneoptera</taxon>
        <taxon>Hemiptera</taxon>
        <taxon>Auchenorrhyncha</taxon>
        <taxon>Membracoidea</taxon>
        <taxon>Cicadellidae</taxon>
        <taxon>Cicadellinae</taxon>
        <taxon>Cicadellini</taxon>
        <taxon>Graphocephala</taxon>
    </lineage>
</organism>
<proteinExistence type="predicted"/>